<dbReference type="PROSITE" id="PS50113">
    <property type="entry name" value="PAC"/>
    <property type="match status" value="1"/>
</dbReference>
<organism evidence="11 12">
    <name type="scientific">Rhizomicrobium electricum</name>
    <dbReference type="NCBI Taxonomy" id="480070"/>
    <lineage>
        <taxon>Bacteria</taxon>
        <taxon>Pseudomonadati</taxon>
        <taxon>Pseudomonadota</taxon>
        <taxon>Alphaproteobacteria</taxon>
        <taxon>Micropepsales</taxon>
        <taxon>Micropepsaceae</taxon>
        <taxon>Rhizomicrobium</taxon>
    </lineage>
</organism>
<dbReference type="PANTHER" id="PTHR43065">
    <property type="entry name" value="SENSOR HISTIDINE KINASE"/>
    <property type="match status" value="1"/>
</dbReference>
<dbReference type="InterPro" id="IPR036097">
    <property type="entry name" value="HisK_dim/P_sf"/>
</dbReference>
<dbReference type="CDD" id="cd00082">
    <property type="entry name" value="HisKA"/>
    <property type="match status" value="1"/>
</dbReference>
<dbReference type="Gene3D" id="1.10.287.130">
    <property type="match status" value="1"/>
</dbReference>
<keyword evidence="8" id="KW-0902">Two-component regulatory system</keyword>
<dbReference type="InterPro" id="IPR035965">
    <property type="entry name" value="PAS-like_dom_sf"/>
</dbReference>
<sequence>MALAMLKNPTVPQHGWQALVRAIEQLATANDLADVIAIVRSTARDISGADGICFVLRDGECCHYVEELAIGPLWKGKRFPLTACISGWCMLNDQSAVIPDIYLDPRIPHDAYRPTFVKSLVMVPVKTTKPIAAIGTYWAETREFSDDELALIEALGRSTSAAIAAAQLRQSLVESEHRLAMALDAGGLGAWELNLGTCELIATPAAKIMFGADPDAPFGRDDLLAGIHPDDREAAAWLFETGLSRDEEYRSADGSRRLELRGRMVTDGDGTPVRVTGVVRDVTERHQAKERLESLRSELVRVARLNDLGAMASALAHELNQPLAAASNYLHAAERLMDRDPAQALSAITKAEAQFVRTKDIIQRIRGFVGQGKSERTAEDAELVCREVLELARMTARHDDVAMYLKADTGLPKVQIDKVQIQQVLFNLLRNAVEAMGDSATRRVTISVTAEGDMVKLAVADTGPGLDPDIAAHLFQPFHTTKEGGMGVGLSLCRKIVEAQGGKLWHEPGNPGATFVFTVPVTEQAATS</sequence>
<dbReference type="InterPro" id="IPR036890">
    <property type="entry name" value="HATPase_C_sf"/>
</dbReference>
<dbReference type="SUPFAM" id="SSF47384">
    <property type="entry name" value="Homodimeric domain of signal transducing histidine kinase"/>
    <property type="match status" value="1"/>
</dbReference>
<dbReference type="SMART" id="SM00388">
    <property type="entry name" value="HisKA"/>
    <property type="match status" value="1"/>
</dbReference>
<dbReference type="Gene3D" id="3.30.565.10">
    <property type="entry name" value="Histidine kinase-like ATPase, C-terminal domain"/>
    <property type="match status" value="1"/>
</dbReference>
<dbReference type="CDD" id="cd00130">
    <property type="entry name" value="PAS"/>
    <property type="match status" value="1"/>
</dbReference>
<dbReference type="InterPro" id="IPR005467">
    <property type="entry name" value="His_kinase_dom"/>
</dbReference>
<dbReference type="EC" id="2.7.13.3" evidence="2"/>
<evidence type="ECO:0000313" key="12">
    <source>
        <dbReference type="Proteomes" id="UP001499951"/>
    </source>
</evidence>
<dbReference type="NCBIfam" id="TIGR00229">
    <property type="entry name" value="sensory_box"/>
    <property type="match status" value="1"/>
</dbReference>
<dbReference type="EMBL" id="BAAADD010000009">
    <property type="protein sequence ID" value="GAA0581823.1"/>
    <property type="molecule type" value="Genomic_DNA"/>
</dbReference>
<accession>A0ABP3Q314</accession>
<dbReference type="Proteomes" id="UP001499951">
    <property type="component" value="Unassembled WGS sequence"/>
</dbReference>
<reference evidence="12" key="1">
    <citation type="journal article" date="2019" name="Int. J. Syst. Evol. Microbiol.">
        <title>The Global Catalogue of Microorganisms (GCM) 10K type strain sequencing project: providing services to taxonomists for standard genome sequencing and annotation.</title>
        <authorList>
            <consortium name="The Broad Institute Genomics Platform"/>
            <consortium name="The Broad Institute Genome Sequencing Center for Infectious Disease"/>
            <person name="Wu L."/>
            <person name="Ma J."/>
        </authorList>
    </citation>
    <scope>NUCLEOTIDE SEQUENCE [LARGE SCALE GENOMIC DNA]</scope>
    <source>
        <strain evidence="12">JCM 15089</strain>
    </source>
</reference>
<evidence type="ECO:0000256" key="2">
    <source>
        <dbReference type="ARBA" id="ARBA00012438"/>
    </source>
</evidence>
<dbReference type="Gene3D" id="3.30.450.20">
    <property type="entry name" value="PAS domain"/>
    <property type="match status" value="1"/>
</dbReference>
<comment type="caution">
    <text evidence="11">The sequence shown here is derived from an EMBL/GenBank/DDBJ whole genome shotgun (WGS) entry which is preliminary data.</text>
</comment>
<evidence type="ECO:0000256" key="3">
    <source>
        <dbReference type="ARBA" id="ARBA00022553"/>
    </source>
</evidence>
<dbReference type="SUPFAM" id="SSF55874">
    <property type="entry name" value="ATPase domain of HSP90 chaperone/DNA topoisomerase II/histidine kinase"/>
    <property type="match status" value="1"/>
</dbReference>
<dbReference type="PROSITE" id="PS50109">
    <property type="entry name" value="HIS_KIN"/>
    <property type="match status" value="1"/>
</dbReference>
<evidence type="ECO:0000256" key="4">
    <source>
        <dbReference type="ARBA" id="ARBA00022679"/>
    </source>
</evidence>
<dbReference type="SMART" id="SM00091">
    <property type="entry name" value="PAS"/>
    <property type="match status" value="1"/>
</dbReference>
<feature type="domain" description="Histidine kinase" evidence="9">
    <location>
        <begin position="314"/>
        <end position="523"/>
    </location>
</feature>
<dbReference type="Gene3D" id="3.30.450.40">
    <property type="match status" value="1"/>
</dbReference>
<dbReference type="SUPFAM" id="SSF55785">
    <property type="entry name" value="PYP-like sensor domain (PAS domain)"/>
    <property type="match status" value="1"/>
</dbReference>
<feature type="domain" description="PAC" evidence="10">
    <location>
        <begin position="243"/>
        <end position="294"/>
    </location>
</feature>
<evidence type="ECO:0000256" key="6">
    <source>
        <dbReference type="ARBA" id="ARBA00022777"/>
    </source>
</evidence>
<evidence type="ECO:0000256" key="1">
    <source>
        <dbReference type="ARBA" id="ARBA00000085"/>
    </source>
</evidence>
<keyword evidence="5" id="KW-0547">Nucleotide-binding</keyword>
<keyword evidence="7" id="KW-0067">ATP-binding</keyword>
<gene>
    <name evidence="11" type="ORF">GCM10008942_33390</name>
</gene>
<keyword evidence="12" id="KW-1185">Reference proteome</keyword>
<dbReference type="Pfam" id="PF02518">
    <property type="entry name" value="HATPase_c"/>
    <property type="match status" value="1"/>
</dbReference>
<keyword evidence="4" id="KW-0808">Transferase</keyword>
<evidence type="ECO:0000313" key="11">
    <source>
        <dbReference type="EMBL" id="GAA0581823.1"/>
    </source>
</evidence>
<protein>
    <recommendedName>
        <fullName evidence="2">histidine kinase</fullName>
        <ecNumber evidence="2">2.7.13.3</ecNumber>
    </recommendedName>
</protein>
<dbReference type="SMART" id="SM00387">
    <property type="entry name" value="HATPase_c"/>
    <property type="match status" value="1"/>
</dbReference>
<dbReference type="PANTHER" id="PTHR43065:SF10">
    <property type="entry name" value="PEROXIDE STRESS-ACTIVATED HISTIDINE KINASE MAK3"/>
    <property type="match status" value="1"/>
</dbReference>
<dbReference type="InterPro" id="IPR000700">
    <property type="entry name" value="PAS-assoc_C"/>
</dbReference>
<dbReference type="RefSeq" id="WP_166935168.1">
    <property type="nucleotide sequence ID" value="NZ_BAAADD010000009.1"/>
</dbReference>
<dbReference type="InterPro" id="IPR003594">
    <property type="entry name" value="HATPase_dom"/>
</dbReference>
<evidence type="ECO:0000256" key="5">
    <source>
        <dbReference type="ARBA" id="ARBA00022741"/>
    </source>
</evidence>
<dbReference type="Pfam" id="PF13185">
    <property type="entry name" value="GAF_2"/>
    <property type="match status" value="1"/>
</dbReference>
<proteinExistence type="predicted"/>
<keyword evidence="3" id="KW-0597">Phosphoprotein</keyword>
<name>A0ABP3Q314_9PROT</name>
<dbReference type="SUPFAM" id="SSF55781">
    <property type="entry name" value="GAF domain-like"/>
    <property type="match status" value="1"/>
</dbReference>
<dbReference type="InterPro" id="IPR003018">
    <property type="entry name" value="GAF"/>
</dbReference>
<evidence type="ECO:0000256" key="7">
    <source>
        <dbReference type="ARBA" id="ARBA00022840"/>
    </source>
</evidence>
<dbReference type="SMART" id="SM00065">
    <property type="entry name" value="GAF"/>
    <property type="match status" value="1"/>
</dbReference>
<dbReference type="InterPro" id="IPR029016">
    <property type="entry name" value="GAF-like_dom_sf"/>
</dbReference>
<dbReference type="InterPro" id="IPR000014">
    <property type="entry name" value="PAS"/>
</dbReference>
<evidence type="ECO:0000259" key="10">
    <source>
        <dbReference type="PROSITE" id="PS50113"/>
    </source>
</evidence>
<dbReference type="InterPro" id="IPR004358">
    <property type="entry name" value="Sig_transdc_His_kin-like_C"/>
</dbReference>
<dbReference type="PRINTS" id="PR00344">
    <property type="entry name" value="BCTRLSENSOR"/>
</dbReference>
<dbReference type="InterPro" id="IPR003661">
    <property type="entry name" value="HisK_dim/P_dom"/>
</dbReference>
<evidence type="ECO:0000256" key="8">
    <source>
        <dbReference type="ARBA" id="ARBA00023012"/>
    </source>
</evidence>
<comment type="catalytic activity">
    <reaction evidence="1">
        <text>ATP + protein L-histidine = ADP + protein N-phospho-L-histidine.</text>
        <dbReference type="EC" id="2.7.13.3"/>
    </reaction>
</comment>
<evidence type="ECO:0000259" key="9">
    <source>
        <dbReference type="PROSITE" id="PS50109"/>
    </source>
</evidence>
<keyword evidence="6" id="KW-0418">Kinase</keyword>